<evidence type="ECO:0000256" key="3">
    <source>
        <dbReference type="ARBA" id="ARBA00023163"/>
    </source>
</evidence>
<proteinExistence type="predicted"/>
<dbReference type="HOGENOM" id="CLU_006237_0_0_1"/>
<accession>B6QSH8</accession>
<dbReference type="Gene3D" id="4.10.240.10">
    <property type="entry name" value="Zn(2)-C6 fungal-type DNA-binding domain"/>
    <property type="match status" value="1"/>
</dbReference>
<evidence type="ECO:0000256" key="1">
    <source>
        <dbReference type="ARBA" id="ARBA00023015"/>
    </source>
</evidence>
<evidence type="ECO:0000313" key="7">
    <source>
        <dbReference type="Proteomes" id="UP000001294"/>
    </source>
</evidence>
<feature type="region of interest" description="Disordered" evidence="5">
    <location>
        <begin position="135"/>
        <end position="154"/>
    </location>
</feature>
<keyword evidence="1" id="KW-0805">Transcription regulation</keyword>
<sequence length="858" mass="96649">MNHTFAATQRSVACSTRLRISNWYYEQYSKSVLRSVNSPRPFNNPVESSSATSPTKSSQIGVVKSLADAAEHPSTTPVSPPWRGLSGANFTAVIHAAKAKGAVMHRKETDFVACYNCKRWKKECTFNWLSSKEERQTKPKAYASETPTSNHLSSTASSYGVILDELPRPSSDWYSVPSNHVNIPASTNPANFTYEFSSHSQGASFDRSEEIGLSADQSGISARGRDILSDWQIGTTTDQSEDAFRELECLFSSSENFFDTSEQPQGDNHIDLKSSSTPRLNTRAIPSSFCFASENAASRYAYSTMRRNLIRIYHDSMENALSCWLTEHNCPYSDFFSSVLPDDETEEWGPNWSNRMCIRVCRLDRASSSIRGRALSVEENKTADRVLHLAIMAFASQWTQNAQKGTGLSVPTTISRDERAIREYVWNEARHGLEHSASIPSFRIIFANIIFSLTQSPLDIRQDKGLDQLLENDCAPTFMETANRQLFTFRCKFVRLAREAHPKVNKSQATSIGSTFIDESERLKRLQVDPILNSYENRSTLCLLFWLGVMFDTLSAAMYQRPVVVSDEDSQIASASPAMLDSEQLSLTRIPQSDIHKKQQDVWGEFFLYPGKLSGAQPRWPCSYKEAAAVLSEATPVKVLLYRRVTQLQTLIYRGASSDVIEEVIKKTLLVYQHWNRTYLRFMLDCSENHDFLPSRIQSWYVILDGHWHLAAMLLADTIESIDNGGLGSESEGKARMAVGFVSKLRTEHALMVSKLVHASLYRQNPSMHLQFHDSLNEVAFLVEPWTIVLIHSFAKAAYILLESLDIADKNSVQADPFLRGCEDCIRALEYLGRKSDMAFMVARNISISLDLKLAQMS</sequence>
<dbReference type="EMBL" id="DS995905">
    <property type="protein sequence ID" value="EEA19415.1"/>
    <property type="molecule type" value="Genomic_DNA"/>
</dbReference>
<keyword evidence="4" id="KW-0539">Nucleus</keyword>
<dbReference type="VEuPathDB" id="FungiDB:PMAA_002090"/>
<evidence type="ECO:0000313" key="6">
    <source>
        <dbReference type="EMBL" id="EEA19415.1"/>
    </source>
</evidence>
<dbReference type="Proteomes" id="UP000001294">
    <property type="component" value="Unassembled WGS sequence"/>
</dbReference>
<organism evidence="6 7">
    <name type="scientific">Talaromyces marneffei (strain ATCC 18224 / CBS 334.59 / QM 7333)</name>
    <name type="common">Penicillium marneffei</name>
    <dbReference type="NCBI Taxonomy" id="441960"/>
    <lineage>
        <taxon>Eukaryota</taxon>
        <taxon>Fungi</taxon>
        <taxon>Dikarya</taxon>
        <taxon>Ascomycota</taxon>
        <taxon>Pezizomycotina</taxon>
        <taxon>Eurotiomycetes</taxon>
        <taxon>Eurotiomycetidae</taxon>
        <taxon>Eurotiales</taxon>
        <taxon>Trichocomaceae</taxon>
        <taxon>Talaromyces</taxon>
        <taxon>Talaromyces sect. Talaromyces</taxon>
    </lineage>
</organism>
<dbReference type="STRING" id="441960.B6QSH8"/>
<dbReference type="GO" id="GO:0008270">
    <property type="term" value="F:zinc ion binding"/>
    <property type="evidence" value="ECO:0007669"/>
    <property type="project" value="InterPro"/>
</dbReference>
<keyword evidence="3" id="KW-0804">Transcription</keyword>
<protein>
    <submittedName>
        <fullName evidence="6">C6 transcription factor AlcR</fullName>
    </submittedName>
</protein>
<evidence type="ECO:0000256" key="4">
    <source>
        <dbReference type="ARBA" id="ARBA00023242"/>
    </source>
</evidence>
<evidence type="ECO:0000256" key="5">
    <source>
        <dbReference type="SAM" id="MobiDB-lite"/>
    </source>
</evidence>
<name>B6QSH8_TALMQ</name>
<dbReference type="GO" id="GO:0003677">
    <property type="term" value="F:DNA binding"/>
    <property type="evidence" value="ECO:0007669"/>
    <property type="project" value="UniProtKB-KW"/>
</dbReference>
<keyword evidence="7" id="KW-1185">Reference proteome</keyword>
<dbReference type="OrthoDB" id="4222386at2759"/>
<dbReference type="AlphaFoldDB" id="B6QSH8"/>
<reference evidence="7" key="1">
    <citation type="journal article" date="2015" name="Genome Announc.">
        <title>Genome sequence of the AIDS-associated pathogen Penicillium marneffei (ATCC18224) and its near taxonomic relative Talaromyces stipitatus (ATCC10500).</title>
        <authorList>
            <person name="Nierman W.C."/>
            <person name="Fedorova-Abrams N.D."/>
            <person name="Andrianopoulos A."/>
        </authorList>
    </citation>
    <scope>NUCLEOTIDE SEQUENCE [LARGE SCALE GENOMIC DNA]</scope>
    <source>
        <strain evidence="7">ATCC 18224 / CBS 334.59 / QM 7333</strain>
    </source>
</reference>
<dbReference type="PhylomeDB" id="B6QSH8"/>
<evidence type="ECO:0000256" key="2">
    <source>
        <dbReference type="ARBA" id="ARBA00023125"/>
    </source>
</evidence>
<dbReference type="InterPro" id="IPR036864">
    <property type="entry name" value="Zn2-C6_fun-type_DNA-bd_sf"/>
</dbReference>
<dbReference type="GO" id="GO:0000981">
    <property type="term" value="F:DNA-binding transcription factor activity, RNA polymerase II-specific"/>
    <property type="evidence" value="ECO:0007669"/>
    <property type="project" value="InterPro"/>
</dbReference>
<gene>
    <name evidence="6" type="ORF">PMAA_002090</name>
</gene>
<feature type="compositionally biased region" description="Polar residues" evidence="5">
    <location>
        <begin position="145"/>
        <end position="154"/>
    </location>
</feature>
<keyword evidence="2" id="KW-0238">DNA-binding</keyword>